<dbReference type="OrthoDB" id="10625106at2759"/>
<sequence length="134" mass="14814">MKLSFAAGLLAAFAGVAFAAPTDTVAQIQRRNVDVSQVFATPDLAQLDSQRLSHSVVELNGQTEKRDVSQQEGRPIKFKNLFKSAFDQFHKIAKLLKHKTPKKTPEKTPKNPPKNPSITKDKRPSSPTTLSKHP</sequence>
<keyword evidence="4" id="KW-1185">Reference proteome</keyword>
<name>A0A8H4LUM1_9HYPO</name>
<evidence type="ECO:0008006" key="5">
    <source>
        <dbReference type="Google" id="ProtNLM"/>
    </source>
</evidence>
<evidence type="ECO:0000313" key="3">
    <source>
        <dbReference type="EMBL" id="KAF4505392.1"/>
    </source>
</evidence>
<feature type="compositionally biased region" description="Polar residues" evidence="1">
    <location>
        <begin position="125"/>
        <end position="134"/>
    </location>
</feature>
<evidence type="ECO:0000313" key="4">
    <source>
        <dbReference type="Proteomes" id="UP000557566"/>
    </source>
</evidence>
<dbReference type="EMBL" id="JAAVMX010000008">
    <property type="protein sequence ID" value="KAF4505392.1"/>
    <property type="molecule type" value="Genomic_DNA"/>
</dbReference>
<dbReference type="AlphaFoldDB" id="A0A8H4LUM1"/>
<feature type="region of interest" description="Disordered" evidence="1">
    <location>
        <begin position="96"/>
        <end position="134"/>
    </location>
</feature>
<comment type="caution">
    <text evidence="3">The sequence shown here is derived from an EMBL/GenBank/DDBJ whole genome shotgun (WGS) entry which is preliminary data.</text>
</comment>
<feature type="signal peptide" evidence="2">
    <location>
        <begin position="1"/>
        <end position="19"/>
    </location>
</feature>
<feature type="chain" id="PRO_5034864210" description="RxLR effector protein" evidence="2">
    <location>
        <begin position="20"/>
        <end position="134"/>
    </location>
</feature>
<dbReference type="Proteomes" id="UP000557566">
    <property type="component" value="Unassembled WGS sequence"/>
</dbReference>
<protein>
    <recommendedName>
        <fullName evidence="5">RxLR effector protein</fullName>
    </recommendedName>
</protein>
<reference evidence="3 4" key="1">
    <citation type="journal article" date="2020" name="Genome Biol. Evol.">
        <title>A new high-quality draft genome assembly of the Chinese cordyceps Ophiocordyceps sinensis.</title>
        <authorList>
            <person name="Shu R."/>
            <person name="Zhang J."/>
            <person name="Meng Q."/>
            <person name="Zhang H."/>
            <person name="Zhou G."/>
            <person name="Li M."/>
            <person name="Wu P."/>
            <person name="Zhao Y."/>
            <person name="Chen C."/>
            <person name="Qin Q."/>
        </authorList>
    </citation>
    <scope>NUCLEOTIDE SEQUENCE [LARGE SCALE GENOMIC DNA]</scope>
    <source>
        <strain evidence="3 4">IOZ07</strain>
    </source>
</reference>
<keyword evidence="2" id="KW-0732">Signal</keyword>
<proteinExistence type="predicted"/>
<accession>A0A8H4LUM1</accession>
<evidence type="ECO:0000256" key="1">
    <source>
        <dbReference type="SAM" id="MobiDB-lite"/>
    </source>
</evidence>
<evidence type="ECO:0000256" key="2">
    <source>
        <dbReference type="SAM" id="SignalP"/>
    </source>
</evidence>
<organism evidence="3 4">
    <name type="scientific">Ophiocordyceps sinensis</name>
    <dbReference type="NCBI Taxonomy" id="72228"/>
    <lineage>
        <taxon>Eukaryota</taxon>
        <taxon>Fungi</taxon>
        <taxon>Dikarya</taxon>
        <taxon>Ascomycota</taxon>
        <taxon>Pezizomycotina</taxon>
        <taxon>Sordariomycetes</taxon>
        <taxon>Hypocreomycetidae</taxon>
        <taxon>Hypocreales</taxon>
        <taxon>Ophiocordycipitaceae</taxon>
        <taxon>Ophiocordyceps</taxon>
    </lineage>
</organism>
<gene>
    <name evidence="3" type="ORF">G6O67_007348</name>
</gene>